<gene>
    <name evidence="2" type="ORF">SCAL_001013</name>
</gene>
<dbReference type="STRING" id="1838285.SCAL_001013"/>
<comment type="caution">
    <text evidence="2">The sequence shown here is derived from an EMBL/GenBank/DDBJ whole genome shotgun (WGS) entry which is preliminary data.</text>
</comment>
<evidence type="ECO:0000256" key="1">
    <source>
        <dbReference type="SAM" id="MobiDB-lite"/>
    </source>
</evidence>
<evidence type="ECO:0000313" key="3">
    <source>
        <dbReference type="Proteomes" id="UP000186940"/>
    </source>
</evidence>
<sequence>MVEAGTGRHPHLHPDQAVGMRPRRQVLEQSRRLSRRRQNHRTSRLRVR</sequence>
<protein>
    <submittedName>
        <fullName evidence="2">Uncharacterized protein</fullName>
    </submittedName>
</protein>
<proteinExistence type="predicted"/>
<feature type="compositionally biased region" description="Basic residues" evidence="1">
    <location>
        <begin position="32"/>
        <end position="48"/>
    </location>
</feature>
<dbReference type="EMBL" id="LYOS01000003">
    <property type="protein sequence ID" value="OFV67638.1"/>
    <property type="molecule type" value="Genomic_DNA"/>
</dbReference>
<name>A0A1F2P8R3_9EURY</name>
<feature type="region of interest" description="Disordered" evidence="1">
    <location>
        <begin position="1"/>
        <end position="48"/>
    </location>
</feature>
<dbReference type="Proteomes" id="UP000186940">
    <property type="component" value="Unassembled WGS sequence"/>
</dbReference>
<organism evidence="2 3">
    <name type="scientific">Candidatus Syntropharchaeum caldarium</name>
    <dbReference type="NCBI Taxonomy" id="1838285"/>
    <lineage>
        <taxon>Archaea</taxon>
        <taxon>Methanobacteriati</taxon>
        <taxon>Methanobacteriota</taxon>
        <taxon>Stenosarchaea group</taxon>
        <taxon>Methanomicrobia</taxon>
        <taxon>Methanosarcinales</taxon>
        <taxon>ANME-2 cluster</taxon>
        <taxon>Candidatus Syntropharchaeum</taxon>
    </lineage>
</organism>
<reference evidence="2" key="1">
    <citation type="submission" date="2016-05" db="EMBL/GenBank/DDBJ databases">
        <title>Microbial consortia oxidize butane by reversing methanogenesis.</title>
        <authorList>
            <person name="Laso-Perez R."/>
            <person name="Richter M."/>
            <person name="Wegener G."/>
            <person name="Musat F."/>
        </authorList>
    </citation>
    <scope>NUCLEOTIDE SEQUENCE [LARGE SCALE GENOMIC DNA]</scope>
    <source>
        <strain evidence="2">BOX2</strain>
    </source>
</reference>
<dbReference type="AlphaFoldDB" id="A0A1F2P8R3"/>
<keyword evidence="3" id="KW-1185">Reference proteome</keyword>
<evidence type="ECO:0000313" key="2">
    <source>
        <dbReference type="EMBL" id="OFV67638.1"/>
    </source>
</evidence>
<accession>A0A1F2P8R3</accession>